<dbReference type="InterPro" id="IPR029052">
    <property type="entry name" value="Metallo-depent_PP-like"/>
</dbReference>
<dbReference type="RefSeq" id="WP_034879326.1">
    <property type="nucleotide sequence ID" value="NZ_JOKG01000006.1"/>
</dbReference>
<sequence>MKLAAGHFLSGAVALILLITGGVASAESIVSCPVGMKYQGNTCYQPCKSGYEEDGLVCRQGCSSGFSWDGSACSKLYGLVSYYPDSYTRSTSVPEVCDSSSFSKALSAPGSAEPFTLVVSSDSQYPWWSRTEENTEETKRRGELTNKQQIRAMNTITNITHASGEQTVTGTWPDNNNLTDSRRGKAIPKPKGVIINGDLTAFWHDWQVEKYMDLYHRNDDDPNNQENLKLDLFPGLGNHDYANNANDCWWGRNLEYVVLGADGCAKNAAHYIKKMVSCQQVSNFPSSKVVAFDENSLAYTWAEGQYYFIQLNNYPTYSYSDIDVSASVTWLGNELNRAKAAGYRNVLLMHDYGEHMRQSNSEFISAIAGKNVVAIFAGHVHSSNGYVGSVPGYPHIPLFRSGAAEYNTFLLAEFGKDFMTIGVVSSLEGKPTFLDPRSSRKMKTIQFSSP</sequence>
<accession>A0A081MZD0</accession>
<evidence type="ECO:0008006" key="3">
    <source>
        <dbReference type="Google" id="ProtNLM"/>
    </source>
</evidence>
<reference evidence="1 2" key="1">
    <citation type="submission" date="2014-06" db="EMBL/GenBank/DDBJ databases">
        <title>Whole Genome Sequences of Three Symbiotic Endozoicomonas Bacteria.</title>
        <authorList>
            <person name="Neave M.J."/>
            <person name="Apprill A."/>
            <person name="Voolstra C.R."/>
        </authorList>
    </citation>
    <scope>NUCLEOTIDE SEQUENCE [LARGE SCALE GENOMIC DNA]</scope>
    <source>
        <strain evidence="1 2">LMG 24815</strain>
    </source>
</reference>
<dbReference type="eggNOG" id="COG5555">
    <property type="taxonomic scope" value="Bacteria"/>
</dbReference>
<evidence type="ECO:0000313" key="1">
    <source>
        <dbReference type="EMBL" id="KEQ11553.1"/>
    </source>
</evidence>
<keyword evidence="2" id="KW-1185">Reference proteome</keyword>
<dbReference type="InterPro" id="IPR051918">
    <property type="entry name" value="STPP_CPPED1"/>
</dbReference>
<dbReference type="Gene3D" id="3.60.21.10">
    <property type="match status" value="1"/>
</dbReference>
<dbReference type="EMBL" id="JOKG01000006">
    <property type="protein sequence ID" value="KEQ11553.1"/>
    <property type="molecule type" value="Genomic_DNA"/>
</dbReference>
<proteinExistence type="predicted"/>
<dbReference type="PANTHER" id="PTHR43143:SF1">
    <property type="entry name" value="SERINE_THREONINE-PROTEIN PHOSPHATASE CPPED1"/>
    <property type="match status" value="1"/>
</dbReference>
<dbReference type="AlphaFoldDB" id="A0A081MZD0"/>
<dbReference type="SUPFAM" id="SSF56300">
    <property type="entry name" value="Metallo-dependent phosphatases"/>
    <property type="match status" value="1"/>
</dbReference>
<dbReference type="PANTHER" id="PTHR43143">
    <property type="entry name" value="METALLOPHOSPHOESTERASE, CALCINEURIN SUPERFAMILY"/>
    <property type="match status" value="1"/>
</dbReference>
<dbReference type="Proteomes" id="UP000028006">
    <property type="component" value="Unassembled WGS sequence"/>
</dbReference>
<protein>
    <recommendedName>
        <fullName evidence="3">Calcineurin-like phosphoesterase domain-containing protein</fullName>
    </recommendedName>
</protein>
<organism evidence="1 2">
    <name type="scientific">Endozoicomonas montiporae</name>
    <dbReference type="NCBI Taxonomy" id="1027273"/>
    <lineage>
        <taxon>Bacteria</taxon>
        <taxon>Pseudomonadati</taxon>
        <taxon>Pseudomonadota</taxon>
        <taxon>Gammaproteobacteria</taxon>
        <taxon>Oceanospirillales</taxon>
        <taxon>Endozoicomonadaceae</taxon>
        <taxon>Endozoicomonas</taxon>
    </lineage>
</organism>
<comment type="caution">
    <text evidence="1">The sequence shown here is derived from an EMBL/GenBank/DDBJ whole genome shotgun (WGS) entry which is preliminary data.</text>
</comment>
<gene>
    <name evidence="1" type="ORF">GZ77_23800</name>
</gene>
<name>A0A081MZD0_9GAMM</name>
<evidence type="ECO:0000313" key="2">
    <source>
        <dbReference type="Proteomes" id="UP000028006"/>
    </source>
</evidence>